<feature type="compositionally biased region" description="Polar residues" evidence="5">
    <location>
        <begin position="170"/>
        <end position="179"/>
    </location>
</feature>
<dbReference type="KEGG" id="cgrn:4412665_00130"/>
<feature type="domain" description="PNPLA" evidence="6">
    <location>
        <begin position="40"/>
        <end position="360"/>
    </location>
</feature>
<protein>
    <submittedName>
        <fullName evidence="7">Patatin-like phospholipase</fullName>
    </submittedName>
</protein>
<comment type="caution">
    <text evidence="4">Lacks conserved residue(s) required for the propagation of feature annotation.</text>
</comment>
<proteinExistence type="predicted"/>
<feature type="active site" description="Proton acceptor" evidence="4">
    <location>
        <position position="347"/>
    </location>
</feature>
<dbReference type="PROSITE" id="PS51635">
    <property type="entry name" value="PNPLA"/>
    <property type="match status" value="1"/>
</dbReference>
<dbReference type="InterPro" id="IPR050301">
    <property type="entry name" value="NTE"/>
</dbReference>
<feature type="short sequence motif" description="DGA/G" evidence="4">
    <location>
        <begin position="347"/>
        <end position="349"/>
    </location>
</feature>
<feature type="region of interest" description="Disordered" evidence="5">
    <location>
        <begin position="529"/>
        <end position="554"/>
    </location>
</feature>
<feature type="active site" description="Nucleophile" evidence="4">
    <location>
        <position position="74"/>
    </location>
</feature>
<name>A0A239W1A9_9ACTN</name>
<dbReference type="SUPFAM" id="SSF52151">
    <property type="entry name" value="FabD/lysophospholipase-like"/>
    <property type="match status" value="1"/>
</dbReference>
<evidence type="ECO:0000256" key="4">
    <source>
        <dbReference type="PROSITE-ProRule" id="PRU01161"/>
    </source>
</evidence>
<dbReference type="InterPro" id="IPR002641">
    <property type="entry name" value="PNPLA_dom"/>
</dbReference>
<evidence type="ECO:0000259" key="6">
    <source>
        <dbReference type="PROSITE" id="PS51635"/>
    </source>
</evidence>
<feature type="region of interest" description="Disordered" evidence="5">
    <location>
        <begin position="135"/>
        <end position="188"/>
    </location>
</feature>
<dbReference type="AlphaFoldDB" id="A0A239W1A9"/>
<evidence type="ECO:0000313" key="7">
    <source>
        <dbReference type="EMBL" id="SNV28365.1"/>
    </source>
</evidence>
<keyword evidence="3 4" id="KW-0443">Lipid metabolism</keyword>
<evidence type="ECO:0000256" key="2">
    <source>
        <dbReference type="ARBA" id="ARBA00022963"/>
    </source>
</evidence>
<organism evidence="7 8">
    <name type="scientific">Cutibacterium granulosum</name>
    <dbReference type="NCBI Taxonomy" id="33011"/>
    <lineage>
        <taxon>Bacteria</taxon>
        <taxon>Bacillati</taxon>
        <taxon>Actinomycetota</taxon>
        <taxon>Actinomycetes</taxon>
        <taxon>Propionibacteriales</taxon>
        <taxon>Propionibacteriaceae</taxon>
        <taxon>Cutibacterium</taxon>
    </lineage>
</organism>
<gene>
    <name evidence="7" type="ORF">SAMEA4412665_00130</name>
</gene>
<dbReference type="Proteomes" id="UP000215332">
    <property type="component" value="Chromosome 1"/>
</dbReference>
<dbReference type="GO" id="GO:0016787">
    <property type="term" value="F:hydrolase activity"/>
    <property type="evidence" value="ECO:0007669"/>
    <property type="project" value="UniProtKB-UniRule"/>
</dbReference>
<dbReference type="GO" id="GO:0016042">
    <property type="term" value="P:lipid catabolic process"/>
    <property type="evidence" value="ECO:0007669"/>
    <property type="project" value="UniProtKB-UniRule"/>
</dbReference>
<sequence length="554" mass="60379">MSTGAAPPEDQYHDLMDLSSWFGLHSLHLGRGSRTPRQGLVLAGGGARASFQIGALSYLYDRCAMNPSVISATSAGSIVGSALAQWPDVAHQRQALHDLETMWLAMQQPEDMFTPRAWYTRFEAMSPHWSKLFEKEQKKQSSPGHRSLLPRWLTGNGNLHGAGSDERGQDVTTAAQPRDTTPPRADACDGAAESVADEQELTGQAATLALATSDETIKTASWTPTATVQALSILSRLTRDGSDIAGVLRGADQTSSTHRAGPILAKLLDREFFRAEMVSSSGIKLRIATVALESGQLRYMTEQGILVDRNDDPIGSSTFDLSKGVLASCSIPGVFRPVDLDGEHYVDGGVRENIPVEITIERLGVTQPYVIAAAPSDMERAADFADRNMLDLASRTVSILTNETSRDELSYARSAGATIIEPNVDVHGSRVVDPGLLAINRDYGWMRAAAVCQDASQDVCAAIDTVITARMQSWQLEKTWLAGETTREVRMRLEHARSAIASTVTRIPDEFLESGGQLVRDDGFVTSDPHSWSERMERHSHLEQPVPELETPRM</sequence>
<evidence type="ECO:0000313" key="8">
    <source>
        <dbReference type="Proteomes" id="UP000215332"/>
    </source>
</evidence>
<dbReference type="InterPro" id="IPR016035">
    <property type="entry name" value="Acyl_Trfase/lysoPLipase"/>
</dbReference>
<dbReference type="eggNOG" id="COG1752">
    <property type="taxonomic scope" value="Bacteria"/>
</dbReference>
<dbReference type="PANTHER" id="PTHR14226:SF29">
    <property type="entry name" value="NEUROPATHY TARGET ESTERASE SWS"/>
    <property type="match status" value="1"/>
</dbReference>
<feature type="compositionally biased region" description="Basic and acidic residues" evidence="5">
    <location>
        <begin position="531"/>
        <end position="542"/>
    </location>
</feature>
<dbReference type="EMBL" id="LT906441">
    <property type="protein sequence ID" value="SNV28365.1"/>
    <property type="molecule type" value="Genomic_DNA"/>
</dbReference>
<accession>A0A239W1A9</accession>
<evidence type="ECO:0000256" key="1">
    <source>
        <dbReference type="ARBA" id="ARBA00022801"/>
    </source>
</evidence>
<dbReference type="Pfam" id="PF01734">
    <property type="entry name" value="Patatin"/>
    <property type="match status" value="2"/>
</dbReference>
<reference evidence="7 8" key="1">
    <citation type="submission" date="2017-06" db="EMBL/GenBank/DDBJ databases">
        <authorList>
            <consortium name="Pathogen Informatics"/>
        </authorList>
    </citation>
    <scope>NUCLEOTIDE SEQUENCE [LARGE SCALE GENOMIC DNA]</scope>
    <source>
        <strain evidence="7 8">NCTC11865</strain>
    </source>
</reference>
<keyword evidence="2 4" id="KW-0442">Lipid degradation</keyword>
<evidence type="ECO:0000256" key="5">
    <source>
        <dbReference type="SAM" id="MobiDB-lite"/>
    </source>
</evidence>
<evidence type="ECO:0000256" key="3">
    <source>
        <dbReference type="ARBA" id="ARBA00023098"/>
    </source>
</evidence>
<keyword evidence="1 4" id="KW-0378">Hydrolase</keyword>
<dbReference type="Gene3D" id="3.40.1090.10">
    <property type="entry name" value="Cytosolic phospholipase A2 catalytic domain"/>
    <property type="match status" value="1"/>
</dbReference>
<dbReference type="PANTHER" id="PTHR14226">
    <property type="entry name" value="NEUROPATHY TARGET ESTERASE/SWISS CHEESE D.MELANOGASTER"/>
    <property type="match status" value="1"/>
</dbReference>